<sequence length="74" mass="8614">KENPLYIYILDQFRTHQATSQRLCREDKEMLHLGETYACLLHSIRKQEELSALYKGKGERSIQDSAHLVGLELP</sequence>
<evidence type="ECO:0000256" key="2">
    <source>
        <dbReference type="ARBA" id="ARBA00013846"/>
    </source>
</evidence>
<dbReference type="FunCoup" id="R7TF25">
    <property type="interactions" value="554"/>
</dbReference>
<keyword evidence="5" id="KW-1185">Reference proteome</keyword>
<dbReference type="PANTHER" id="PTHR31716:SF1">
    <property type="entry name" value="PROTEIN FMC1 HOMOLOG"/>
    <property type="match status" value="1"/>
</dbReference>
<comment type="similarity">
    <text evidence="1">Belongs to the FMC1 family.</text>
</comment>
<dbReference type="EMBL" id="KB311230">
    <property type="protein sequence ID" value="ELT89661.1"/>
    <property type="molecule type" value="Genomic_DNA"/>
</dbReference>
<reference evidence="4" key="3">
    <citation type="submission" date="2015-06" db="UniProtKB">
        <authorList>
            <consortium name="EnsemblMetazoa"/>
        </authorList>
    </citation>
    <scope>IDENTIFICATION</scope>
</reference>
<protein>
    <recommendedName>
        <fullName evidence="2">Protein FMC1 homolog</fullName>
    </recommendedName>
</protein>
<evidence type="ECO:0000313" key="4">
    <source>
        <dbReference type="EnsemblMetazoa" id="CapteP59977"/>
    </source>
</evidence>
<dbReference type="PANTHER" id="PTHR31716">
    <property type="entry name" value="PROTEIN FMC1 HOMOLOG"/>
    <property type="match status" value="1"/>
</dbReference>
<proteinExistence type="inferred from homology"/>
<dbReference type="EMBL" id="AMQN01014744">
    <property type="status" value="NOT_ANNOTATED_CDS"/>
    <property type="molecule type" value="Genomic_DNA"/>
</dbReference>
<evidence type="ECO:0000256" key="1">
    <source>
        <dbReference type="ARBA" id="ARBA00009058"/>
    </source>
</evidence>
<evidence type="ECO:0000313" key="5">
    <source>
        <dbReference type="Proteomes" id="UP000014760"/>
    </source>
</evidence>
<name>R7TF25_CAPTE</name>
<feature type="non-terminal residue" evidence="3">
    <location>
        <position position="74"/>
    </location>
</feature>
<dbReference type="InterPro" id="IPR037667">
    <property type="entry name" value="FMC1_homologue"/>
</dbReference>
<feature type="non-terminal residue" evidence="3">
    <location>
        <position position="1"/>
    </location>
</feature>
<reference evidence="5" key="1">
    <citation type="submission" date="2012-12" db="EMBL/GenBank/DDBJ databases">
        <authorList>
            <person name="Hellsten U."/>
            <person name="Grimwood J."/>
            <person name="Chapman J.A."/>
            <person name="Shapiro H."/>
            <person name="Aerts A."/>
            <person name="Otillar R.P."/>
            <person name="Terry A.Y."/>
            <person name="Boore J.L."/>
            <person name="Simakov O."/>
            <person name="Marletaz F."/>
            <person name="Cho S.-J."/>
            <person name="Edsinger-Gonzales E."/>
            <person name="Havlak P."/>
            <person name="Kuo D.-H."/>
            <person name="Larsson T."/>
            <person name="Lv J."/>
            <person name="Arendt D."/>
            <person name="Savage R."/>
            <person name="Osoegawa K."/>
            <person name="de Jong P."/>
            <person name="Lindberg D.R."/>
            <person name="Seaver E.C."/>
            <person name="Weisblat D.A."/>
            <person name="Putnam N.H."/>
            <person name="Grigoriev I.V."/>
            <person name="Rokhsar D.S."/>
        </authorList>
    </citation>
    <scope>NUCLEOTIDE SEQUENCE</scope>
    <source>
        <strain evidence="5">I ESC-2004</strain>
    </source>
</reference>
<dbReference type="GO" id="GO:0005739">
    <property type="term" value="C:mitochondrion"/>
    <property type="evidence" value="ECO:0007669"/>
    <property type="project" value="TreeGrafter"/>
</dbReference>
<evidence type="ECO:0000313" key="3">
    <source>
        <dbReference type="EMBL" id="ELT89661.1"/>
    </source>
</evidence>
<dbReference type="EnsemblMetazoa" id="CapteT59977">
    <property type="protein sequence ID" value="CapteP59977"/>
    <property type="gene ID" value="CapteG59977"/>
</dbReference>
<organism evidence="3">
    <name type="scientific">Capitella teleta</name>
    <name type="common">Polychaete worm</name>
    <dbReference type="NCBI Taxonomy" id="283909"/>
    <lineage>
        <taxon>Eukaryota</taxon>
        <taxon>Metazoa</taxon>
        <taxon>Spiralia</taxon>
        <taxon>Lophotrochozoa</taxon>
        <taxon>Annelida</taxon>
        <taxon>Polychaeta</taxon>
        <taxon>Sedentaria</taxon>
        <taxon>Scolecida</taxon>
        <taxon>Capitellidae</taxon>
        <taxon>Capitella</taxon>
    </lineage>
</organism>
<dbReference type="OrthoDB" id="551431at2759"/>
<accession>R7TF25</accession>
<dbReference type="STRING" id="283909.R7TF25"/>
<dbReference type="OMA" id="HHASLTY"/>
<gene>
    <name evidence="3" type="ORF">CAPTEDRAFT_59977</name>
</gene>
<dbReference type="HOGENOM" id="CLU_159000_2_0_1"/>
<dbReference type="AlphaFoldDB" id="R7TF25"/>
<reference evidence="3 5" key="2">
    <citation type="journal article" date="2013" name="Nature">
        <title>Insights into bilaterian evolution from three spiralian genomes.</title>
        <authorList>
            <person name="Simakov O."/>
            <person name="Marletaz F."/>
            <person name="Cho S.J."/>
            <person name="Edsinger-Gonzales E."/>
            <person name="Havlak P."/>
            <person name="Hellsten U."/>
            <person name="Kuo D.H."/>
            <person name="Larsson T."/>
            <person name="Lv J."/>
            <person name="Arendt D."/>
            <person name="Savage R."/>
            <person name="Osoegawa K."/>
            <person name="de Jong P."/>
            <person name="Grimwood J."/>
            <person name="Chapman J.A."/>
            <person name="Shapiro H."/>
            <person name="Aerts A."/>
            <person name="Otillar R.P."/>
            <person name="Terry A.Y."/>
            <person name="Boore J.L."/>
            <person name="Grigoriev I.V."/>
            <person name="Lindberg D.R."/>
            <person name="Seaver E.C."/>
            <person name="Weisblat D.A."/>
            <person name="Putnam N.H."/>
            <person name="Rokhsar D.S."/>
        </authorList>
    </citation>
    <scope>NUCLEOTIDE SEQUENCE</scope>
    <source>
        <strain evidence="3 5">I ESC-2004</strain>
    </source>
</reference>
<dbReference type="Proteomes" id="UP000014760">
    <property type="component" value="Unassembled WGS sequence"/>
</dbReference>